<dbReference type="InterPro" id="IPR058060">
    <property type="entry name" value="HYC_CC_PP"/>
</dbReference>
<dbReference type="AlphaFoldDB" id="A0A2D1U623"/>
<evidence type="ECO:0000313" key="2">
    <source>
        <dbReference type="Proteomes" id="UP000223749"/>
    </source>
</evidence>
<protein>
    <submittedName>
        <fullName evidence="1">Uncharacterized protein</fullName>
    </submittedName>
</protein>
<dbReference type="InterPro" id="IPR058512">
    <property type="entry name" value="DUF8199"/>
</dbReference>
<sequence length="132" mass="14847">MKRTLLTILAIFYLGVSSGAAVHFHYCMDKLVSWSMSKQTGKLCDFCKMPLAESKKKSCCKDVKHEVKVENSQKVNQAVYKFDQPSTAILSAELFVNYQAPVPVKIIREALSNAPPNGQQVPVYLKNCTYRI</sequence>
<dbReference type="KEGG" id="pgs:CPT03_11400"/>
<dbReference type="Pfam" id="PF26622">
    <property type="entry name" value="DUF8199"/>
    <property type="match status" value="1"/>
</dbReference>
<reference evidence="1 2" key="1">
    <citation type="submission" date="2017-10" db="EMBL/GenBank/DDBJ databases">
        <title>Whole genome of Pedobacter ginsengisoli T01R-27 isolated from tomato rhizosphere.</title>
        <authorList>
            <person name="Weon H.-Y."/>
            <person name="Lee S.A."/>
            <person name="Sang M.K."/>
            <person name="Song J."/>
        </authorList>
    </citation>
    <scope>NUCLEOTIDE SEQUENCE [LARGE SCALE GENOMIC DNA]</scope>
    <source>
        <strain evidence="1 2">T01R-27</strain>
    </source>
</reference>
<name>A0A2D1U623_9SPHI</name>
<dbReference type="Proteomes" id="UP000223749">
    <property type="component" value="Chromosome"/>
</dbReference>
<gene>
    <name evidence="1" type="ORF">CPT03_11400</name>
</gene>
<dbReference type="OrthoDB" id="676308at2"/>
<keyword evidence="2" id="KW-1185">Reference proteome</keyword>
<dbReference type="NCBIfam" id="NF047658">
    <property type="entry name" value="HYC_CC_PP"/>
    <property type="match status" value="1"/>
</dbReference>
<proteinExistence type="predicted"/>
<organism evidence="1 2">
    <name type="scientific">Pedobacter ginsengisoli</name>
    <dbReference type="NCBI Taxonomy" id="363852"/>
    <lineage>
        <taxon>Bacteria</taxon>
        <taxon>Pseudomonadati</taxon>
        <taxon>Bacteroidota</taxon>
        <taxon>Sphingobacteriia</taxon>
        <taxon>Sphingobacteriales</taxon>
        <taxon>Sphingobacteriaceae</taxon>
        <taxon>Pedobacter</taxon>
    </lineage>
</organism>
<dbReference type="EMBL" id="CP024091">
    <property type="protein sequence ID" value="ATP57038.1"/>
    <property type="molecule type" value="Genomic_DNA"/>
</dbReference>
<accession>A0A2D1U623</accession>
<dbReference type="RefSeq" id="WP_099438968.1">
    <property type="nucleotide sequence ID" value="NZ_CP024091.1"/>
</dbReference>
<evidence type="ECO:0000313" key="1">
    <source>
        <dbReference type="EMBL" id="ATP57038.1"/>
    </source>
</evidence>